<dbReference type="InterPro" id="IPR030395">
    <property type="entry name" value="GP_PDE_dom"/>
</dbReference>
<organism evidence="2">
    <name type="scientific">marine metagenome</name>
    <dbReference type="NCBI Taxonomy" id="408172"/>
    <lineage>
        <taxon>unclassified sequences</taxon>
        <taxon>metagenomes</taxon>
        <taxon>ecological metagenomes</taxon>
    </lineage>
</organism>
<dbReference type="Gene3D" id="3.20.20.190">
    <property type="entry name" value="Phosphatidylinositol (PI) phosphodiesterase"/>
    <property type="match status" value="1"/>
</dbReference>
<dbReference type="PANTHER" id="PTHR46211:SF1">
    <property type="entry name" value="GLYCEROPHOSPHODIESTER PHOSPHODIESTERASE, CYTOPLASMIC"/>
    <property type="match status" value="1"/>
</dbReference>
<gene>
    <name evidence="2" type="ORF">METZ01_LOCUS147970</name>
</gene>
<proteinExistence type="predicted"/>
<sequence length="271" mass="29739">MKSFLTKAAVACVLMPCQGVVAVDVEIIAHRGASHDAPENTLESVKLGWEQGADAVEIDVYLSKDGHIVVHHDGTTKKLAGVDRKVVDQTLAELQQLDVGAWKGDKWKGVRIPKLADVLATIPEGRRLFVEVKCGPEIVPDLAKAFKRSGKKPKQLVVISFDYEVVKQAKARLPKIECFYLSSFKVDEETGEQTPSAEKLIDLAKAAKLEGINVSYKGLGDRAFLDKVKAAGLELFTWTVNSPDVARRLAKLGINGITTDRPAWLRRELSK</sequence>
<feature type="domain" description="GP-PDE" evidence="1">
    <location>
        <begin position="25"/>
        <end position="269"/>
    </location>
</feature>
<dbReference type="InterPro" id="IPR017946">
    <property type="entry name" value="PLC-like_Pdiesterase_TIM-brl"/>
</dbReference>
<dbReference type="EMBL" id="UINC01023444">
    <property type="protein sequence ID" value="SVA95116.1"/>
    <property type="molecule type" value="Genomic_DNA"/>
</dbReference>
<dbReference type="GO" id="GO:0008081">
    <property type="term" value="F:phosphoric diester hydrolase activity"/>
    <property type="evidence" value="ECO:0007669"/>
    <property type="project" value="InterPro"/>
</dbReference>
<dbReference type="SUPFAM" id="SSF51695">
    <property type="entry name" value="PLC-like phosphodiesterases"/>
    <property type="match status" value="1"/>
</dbReference>
<reference evidence="2" key="1">
    <citation type="submission" date="2018-05" db="EMBL/GenBank/DDBJ databases">
        <authorList>
            <person name="Lanie J.A."/>
            <person name="Ng W.-L."/>
            <person name="Kazmierczak K.M."/>
            <person name="Andrzejewski T.M."/>
            <person name="Davidsen T.M."/>
            <person name="Wayne K.J."/>
            <person name="Tettelin H."/>
            <person name="Glass J.I."/>
            <person name="Rusch D."/>
            <person name="Podicherti R."/>
            <person name="Tsui H.-C.T."/>
            <person name="Winkler M.E."/>
        </authorList>
    </citation>
    <scope>NUCLEOTIDE SEQUENCE</scope>
</reference>
<accession>A0A382A0R6</accession>
<dbReference type="GO" id="GO:0006629">
    <property type="term" value="P:lipid metabolic process"/>
    <property type="evidence" value="ECO:0007669"/>
    <property type="project" value="InterPro"/>
</dbReference>
<dbReference type="PROSITE" id="PS51704">
    <property type="entry name" value="GP_PDE"/>
    <property type="match status" value="1"/>
</dbReference>
<evidence type="ECO:0000313" key="2">
    <source>
        <dbReference type="EMBL" id="SVA95116.1"/>
    </source>
</evidence>
<dbReference type="PANTHER" id="PTHR46211">
    <property type="entry name" value="GLYCEROPHOSPHORYL DIESTER PHOSPHODIESTERASE"/>
    <property type="match status" value="1"/>
</dbReference>
<dbReference type="Pfam" id="PF03009">
    <property type="entry name" value="GDPD"/>
    <property type="match status" value="1"/>
</dbReference>
<evidence type="ECO:0000259" key="1">
    <source>
        <dbReference type="PROSITE" id="PS51704"/>
    </source>
</evidence>
<protein>
    <recommendedName>
        <fullName evidence="1">GP-PDE domain-containing protein</fullName>
    </recommendedName>
</protein>
<dbReference type="AlphaFoldDB" id="A0A382A0R6"/>
<dbReference type="CDD" id="cd08582">
    <property type="entry name" value="GDPD_like_2"/>
    <property type="match status" value="1"/>
</dbReference>
<name>A0A382A0R6_9ZZZZ</name>